<dbReference type="NCBIfam" id="TIGR02937">
    <property type="entry name" value="sigma70-ECF"/>
    <property type="match status" value="1"/>
</dbReference>
<accession>A0ABS6BW76</accession>
<protein>
    <recommendedName>
        <fullName evidence="5">RNA polymerase sigma factor</fullName>
    </recommendedName>
</protein>
<dbReference type="Proteomes" id="UP000776252">
    <property type="component" value="Unassembled WGS sequence"/>
</dbReference>
<dbReference type="RefSeq" id="WP_216149193.1">
    <property type="nucleotide sequence ID" value="NZ_JAHLDV010000022.1"/>
</dbReference>
<sequence>MMVIQEEEFSNYIKQYERLIITICISFTKSYFDSEDLAQQTFLSAYMNYSKFDGVNFKAWITRIAINKCKDFLKSPARAIYSLSDEDFECLKDKGDTPEEVLLEKHSKKKIHNLCERLKEPYRAVAVNYFCKDIKLSDMAKDTGISLKTLQTHLYRSKKLLKNLWKEECM</sequence>
<dbReference type="EMBL" id="JAHLDV010000022">
    <property type="protein sequence ID" value="MBU3160239.1"/>
    <property type="molecule type" value="Genomic_DNA"/>
</dbReference>
<reference evidence="7 8" key="1">
    <citation type="submission" date="2021-06" db="EMBL/GenBank/DDBJ databases">
        <title>Clostridia strains as spoilage organisms.</title>
        <authorList>
            <person name="Wambui J."/>
            <person name="Stephan R."/>
            <person name="Stevens M.J.A."/>
        </authorList>
    </citation>
    <scope>NUCLEOTIDE SEQUENCE [LARGE SCALE GENOMIC DNA]</scope>
    <source>
        <strain evidence="7 8">DSM 14204</strain>
    </source>
</reference>
<evidence type="ECO:0000256" key="4">
    <source>
        <dbReference type="ARBA" id="ARBA00023163"/>
    </source>
</evidence>
<feature type="domain" description="RNA polymerase sigma-70 region 2" evidence="6">
    <location>
        <begin position="13"/>
        <end position="75"/>
    </location>
</feature>
<keyword evidence="3 5" id="KW-0238">DNA-binding</keyword>
<dbReference type="InterPro" id="IPR000838">
    <property type="entry name" value="RNA_pol_sigma70_ECF_CS"/>
</dbReference>
<evidence type="ECO:0000256" key="5">
    <source>
        <dbReference type="RuleBase" id="RU000716"/>
    </source>
</evidence>
<dbReference type="PANTHER" id="PTHR43133:SF60">
    <property type="entry name" value="RNA POLYMERASE SIGMA FACTOR SIGV"/>
    <property type="match status" value="1"/>
</dbReference>
<evidence type="ECO:0000256" key="2">
    <source>
        <dbReference type="ARBA" id="ARBA00023082"/>
    </source>
</evidence>
<evidence type="ECO:0000313" key="7">
    <source>
        <dbReference type="EMBL" id="MBU3160239.1"/>
    </source>
</evidence>
<evidence type="ECO:0000259" key="6">
    <source>
        <dbReference type="Pfam" id="PF04542"/>
    </source>
</evidence>
<dbReference type="InterPro" id="IPR039425">
    <property type="entry name" value="RNA_pol_sigma-70-like"/>
</dbReference>
<name>A0ABS6BW76_9CLOT</name>
<gene>
    <name evidence="7" type="ORF">KPL37_10805</name>
</gene>
<organism evidence="7 8">
    <name type="scientific">Clostridium frigoris</name>
    <dbReference type="NCBI Taxonomy" id="205327"/>
    <lineage>
        <taxon>Bacteria</taxon>
        <taxon>Bacillati</taxon>
        <taxon>Bacillota</taxon>
        <taxon>Clostridia</taxon>
        <taxon>Eubacteriales</taxon>
        <taxon>Clostridiaceae</taxon>
        <taxon>Clostridium</taxon>
    </lineage>
</organism>
<evidence type="ECO:0000313" key="8">
    <source>
        <dbReference type="Proteomes" id="UP000776252"/>
    </source>
</evidence>
<dbReference type="InterPro" id="IPR014284">
    <property type="entry name" value="RNA_pol_sigma-70_dom"/>
</dbReference>
<proteinExistence type="inferred from homology"/>
<keyword evidence="8" id="KW-1185">Reference proteome</keyword>
<dbReference type="PANTHER" id="PTHR43133">
    <property type="entry name" value="RNA POLYMERASE ECF-TYPE SIGMA FACTO"/>
    <property type="match status" value="1"/>
</dbReference>
<keyword evidence="1 5" id="KW-0805">Transcription regulation</keyword>
<dbReference type="PROSITE" id="PS01063">
    <property type="entry name" value="SIGMA70_ECF"/>
    <property type="match status" value="1"/>
</dbReference>
<keyword evidence="2 5" id="KW-0731">Sigma factor</keyword>
<dbReference type="Pfam" id="PF04542">
    <property type="entry name" value="Sigma70_r2"/>
    <property type="match status" value="1"/>
</dbReference>
<comment type="similarity">
    <text evidence="5">Belongs to the sigma-70 factor family. ECF subfamily.</text>
</comment>
<dbReference type="InterPro" id="IPR007627">
    <property type="entry name" value="RNA_pol_sigma70_r2"/>
</dbReference>
<evidence type="ECO:0000256" key="3">
    <source>
        <dbReference type="ARBA" id="ARBA00023125"/>
    </source>
</evidence>
<keyword evidence="4 5" id="KW-0804">Transcription</keyword>
<comment type="caution">
    <text evidence="7">The sequence shown here is derived from an EMBL/GenBank/DDBJ whole genome shotgun (WGS) entry which is preliminary data.</text>
</comment>
<evidence type="ECO:0000256" key="1">
    <source>
        <dbReference type="ARBA" id="ARBA00023015"/>
    </source>
</evidence>